<feature type="signal peptide" evidence="1">
    <location>
        <begin position="1"/>
        <end position="21"/>
    </location>
</feature>
<dbReference type="InterPro" id="IPR044929">
    <property type="entry name" value="DNA/RNA_non-sp_Endonuclease_sf"/>
</dbReference>
<keyword evidence="1" id="KW-0732">Signal</keyword>
<dbReference type="Pfam" id="PF13930">
    <property type="entry name" value="Endonuclea_NS_2"/>
    <property type="match status" value="1"/>
</dbReference>
<reference evidence="3 4" key="1">
    <citation type="journal article" date="2018" name="Mol. Biol. Evol.">
        <title>Analysis of the draft genome of the red seaweed Gracilariopsis chorda provides insights into genome size evolution in Rhodophyta.</title>
        <authorList>
            <person name="Lee J."/>
            <person name="Yang E.C."/>
            <person name="Graf L."/>
            <person name="Yang J.H."/>
            <person name="Qiu H."/>
            <person name="Zel Zion U."/>
            <person name="Chan C.X."/>
            <person name="Stephens T.G."/>
            <person name="Weber A.P.M."/>
            <person name="Boo G.H."/>
            <person name="Boo S.M."/>
            <person name="Kim K.M."/>
            <person name="Shin Y."/>
            <person name="Jung M."/>
            <person name="Lee S.J."/>
            <person name="Yim H.S."/>
            <person name="Lee J.H."/>
            <person name="Bhattacharya D."/>
            <person name="Yoon H.S."/>
        </authorList>
    </citation>
    <scope>NUCLEOTIDE SEQUENCE [LARGE SCALE GENOMIC DNA]</scope>
    <source>
        <strain evidence="3 4">SKKU-2015</strain>
        <tissue evidence="3">Whole body</tissue>
    </source>
</reference>
<gene>
    <name evidence="3" type="ORF">BWQ96_09751</name>
</gene>
<comment type="caution">
    <text evidence="3">The sequence shown here is derived from an EMBL/GenBank/DDBJ whole genome shotgun (WGS) entry which is preliminary data.</text>
</comment>
<dbReference type="Gene3D" id="3.40.570.10">
    <property type="entry name" value="Extracellular Endonuclease, subunit A"/>
    <property type="match status" value="1"/>
</dbReference>
<evidence type="ECO:0000313" key="4">
    <source>
        <dbReference type="Proteomes" id="UP000247409"/>
    </source>
</evidence>
<sequence>MKLLIVFSLVLFCYLSSTCSAQSEKLPDVFHLVNTTHPPDFDDQSLPILLRAPKRSAKDIWIQKYKACGGNLVISTQSGNKPAMKITATIVKSCLAIGSKVRIPKHSDIYGWDDFKKFVGNKRKRPGSAPLWARCHIIAKQLGGRGNAYANLFPCWQTEFNHPRMSQCEAAAVKAVKQGKKVVYEVTLEYGSSNPWPTAIKIKATASGKKLYNVRIENTQAAKLTNI</sequence>
<feature type="domain" description="Type VII secretion system protein EssD-like" evidence="2">
    <location>
        <begin position="119"/>
        <end position="205"/>
    </location>
</feature>
<dbReference type="AlphaFoldDB" id="A0A2V3IEM0"/>
<feature type="chain" id="PRO_5016077152" description="Type VII secretion system protein EssD-like domain-containing protein" evidence="1">
    <location>
        <begin position="22"/>
        <end position="227"/>
    </location>
</feature>
<evidence type="ECO:0000313" key="3">
    <source>
        <dbReference type="EMBL" id="PXF40536.1"/>
    </source>
</evidence>
<proteinExistence type="predicted"/>
<keyword evidence="4" id="KW-1185">Reference proteome</keyword>
<dbReference type="EMBL" id="NBIV01000285">
    <property type="protein sequence ID" value="PXF40536.1"/>
    <property type="molecule type" value="Genomic_DNA"/>
</dbReference>
<accession>A0A2V3IEM0</accession>
<dbReference type="InterPro" id="IPR044927">
    <property type="entry name" value="Endonuclea_NS_2"/>
</dbReference>
<protein>
    <recommendedName>
        <fullName evidence="2">Type VII secretion system protein EssD-like domain-containing protein</fullName>
    </recommendedName>
</protein>
<evidence type="ECO:0000259" key="2">
    <source>
        <dbReference type="Pfam" id="PF13930"/>
    </source>
</evidence>
<name>A0A2V3IEM0_9FLOR</name>
<dbReference type="Proteomes" id="UP000247409">
    <property type="component" value="Unassembled WGS sequence"/>
</dbReference>
<organism evidence="3 4">
    <name type="scientific">Gracilariopsis chorda</name>
    <dbReference type="NCBI Taxonomy" id="448386"/>
    <lineage>
        <taxon>Eukaryota</taxon>
        <taxon>Rhodophyta</taxon>
        <taxon>Florideophyceae</taxon>
        <taxon>Rhodymeniophycidae</taxon>
        <taxon>Gracilariales</taxon>
        <taxon>Gracilariaceae</taxon>
        <taxon>Gracilariopsis</taxon>
    </lineage>
</organism>
<evidence type="ECO:0000256" key="1">
    <source>
        <dbReference type="SAM" id="SignalP"/>
    </source>
</evidence>